<dbReference type="PANTHER" id="PTHR31069">
    <property type="entry name" value="OLEATE-ACTIVATED TRANSCRIPTION FACTOR 1-RELATED"/>
    <property type="match status" value="1"/>
</dbReference>
<dbReference type="SUPFAM" id="SSF57701">
    <property type="entry name" value="Zn2/Cys6 DNA-binding domain"/>
    <property type="match status" value="1"/>
</dbReference>
<evidence type="ECO:0000313" key="8">
    <source>
        <dbReference type="Proteomes" id="UP001444661"/>
    </source>
</evidence>
<accession>A0ABR1RSN2</accession>
<dbReference type="Proteomes" id="UP001444661">
    <property type="component" value="Unassembled WGS sequence"/>
</dbReference>
<dbReference type="SMART" id="SM00066">
    <property type="entry name" value="GAL4"/>
    <property type="match status" value="1"/>
</dbReference>
<evidence type="ECO:0000259" key="6">
    <source>
        <dbReference type="PROSITE" id="PS50048"/>
    </source>
</evidence>
<evidence type="ECO:0000313" key="7">
    <source>
        <dbReference type="EMBL" id="KAK8017827.1"/>
    </source>
</evidence>
<keyword evidence="2" id="KW-0238">DNA-binding</keyword>
<evidence type="ECO:0000256" key="5">
    <source>
        <dbReference type="SAM" id="MobiDB-lite"/>
    </source>
</evidence>
<evidence type="ECO:0000256" key="4">
    <source>
        <dbReference type="ARBA" id="ARBA00023242"/>
    </source>
</evidence>
<sequence>MPRPMLNCITCRRRKVRCGREQPACTNCLRLNEHCGYEPSPRVQTSRHEPSPPTETSAPQRFETSTEEGGIQDTMLSLFSEGWTEWAPAGGDPLGFDHTTDTRPESWGGVPASTVSKPMTDLPTPTAAPAPWHDTDMQLVPAIPQFGGVWESTLTSSFEDITKSPTQRPTGYLSIGNQGRQKYIGNAFWALIGGHASSLKVWDW</sequence>
<feature type="region of interest" description="Disordered" evidence="5">
    <location>
        <begin position="100"/>
        <end position="122"/>
    </location>
</feature>
<name>A0ABR1RSN2_9PEZI</name>
<keyword evidence="3" id="KW-0804">Transcription</keyword>
<dbReference type="Gene3D" id="4.10.240.10">
    <property type="entry name" value="Zn(2)-C6 fungal-type DNA-binding domain"/>
    <property type="match status" value="1"/>
</dbReference>
<dbReference type="InterPro" id="IPR050675">
    <property type="entry name" value="OAF3"/>
</dbReference>
<dbReference type="InterPro" id="IPR036864">
    <property type="entry name" value="Zn2-C6_fun-type_DNA-bd_sf"/>
</dbReference>
<evidence type="ECO:0000256" key="3">
    <source>
        <dbReference type="ARBA" id="ARBA00023163"/>
    </source>
</evidence>
<reference evidence="7 8" key="1">
    <citation type="submission" date="2023-01" db="EMBL/GenBank/DDBJ databases">
        <title>Analysis of 21 Apiospora genomes using comparative genomics revels a genus with tremendous synthesis potential of carbohydrate active enzymes and secondary metabolites.</title>
        <authorList>
            <person name="Sorensen T."/>
        </authorList>
    </citation>
    <scope>NUCLEOTIDE SEQUENCE [LARGE SCALE GENOMIC DNA]</scope>
    <source>
        <strain evidence="7 8">CBS 33761</strain>
    </source>
</reference>
<comment type="caution">
    <text evidence="7">The sequence shown here is derived from an EMBL/GenBank/DDBJ whole genome shotgun (WGS) entry which is preliminary data.</text>
</comment>
<organism evidence="7 8">
    <name type="scientific">Apiospora rasikravindrae</name>
    <dbReference type="NCBI Taxonomy" id="990691"/>
    <lineage>
        <taxon>Eukaryota</taxon>
        <taxon>Fungi</taxon>
        <taxon>Dikarya</taxon>
        <taxon>Ascomycota</taxon>
        <taxon>Pezizomycotina</taxon>
        <taxon>Sordariomycetes</taxon>
        <taxon>Xylariomycetidae</taxon>
        <taxon>Amphisphaeriales</taxon>
        <taxon>Apiosporaceae</taxon>
        <taxon>Apiospora</taxon>
    </lineage>
</organism>
<keyword evidence="8" id="KW-1185">Reference proteome</keyword>
<dbReference type="EMBL" id="JAQQWK010000013">
    <property type="protein sequence ID" value="KAK8017827.1"/>
    <property type="molecule type" value="Genomic_DNA"/>
</dbReference>
<feature type="domain" description="Zn(2)-C6 fungal-type" evidence="6">
    <location>
        <begin position="7"/>
        <end position="37"/>
    </location>
</feature>
<gene>
    <name evidence="7" type="ORF">PG993_014153</name>
</gene>
<dbReference type="CDD" id="cd00067">
    <property type="entry name" value="GAL4"/>
    <property type="match status" value="1"/>
</dbReference>
<keyword evidence="1" id="KW-0805">Transcription regulation</keyword>
<evidence type="ECO:0000256" key="2">
    <source>
        <dbReference type="ARBA" id="ARBA00023125"/>
    </source>
</evidence>
<evidence type="ECO:0000256" key="1">
    <source>
        <dbReference type="ARBA" id="ARBA00023015"/>
    </source>
</evidence>
<dbReference type="PROSITE" id="PS50048">
    <property type="entry name" value="ZN2_CY6_FUNGAL_2"/>
    <property type="match status" value="1"/>
</dbReference>
<feature type="region of interest" description="Disordered" evidence="5">
    <location>
        <begin position="36"/>
        <end position="69"/>
    </location>
</feature>
<dbReference type="PANTHER" id="PTHR31069:SF31">
    <property type="entry name" value="MONODICTYPHENONE CLUSTER TRANSCRIPTION FACTOR-RELATED"/>
    <property type="match status" value="1"/>
</dbReference>
<feature type="compositionally biased region" description="Polar residues" evidence="5">
    <location>
        <begin position="54"/>
        <end position="63"/>
    </location>
</feature>
<dbReference type="Pfam" id="PF00172">
    <property type="entry name" value="Zn_clus"/>
    <property type="match status" value="1"/>
</dbReference>
<dbReference type="InterPro" id="IPR001138">
    <property type="entry name" value="Zn2Cys6_DnaBD"/>
</dbReference>
<protein>
    <recommendedName>
        <fullName evidence="6">Zn(2)-C6 fungal-type domain-containing protein</fullName>
    </recommendedName>
</protein>
<keyword evidence="4" id="KW-0539">Nucleus</keyword>
<proteinExistence type="predicted"/>